<organism evidence="2 3">
    <name type="scientific">Methylocella tundrae</name>
    <dbReference type="NCBI Taxonomy" id="227605"/>
    <lineage>
        <taxon>Bacteria</taxon>
        <taxon>Pseudomonadati</taxon>
        <taxon>Pseudomonadota</taxon>
        <taxon>Alphaproteobacteria</taxon>
        <taxon>Hyphomicrobiales</taxon>
        <taxon>Beijerinckiaceae</taxon>
        <taxon>Methylocella</taxon>
    </lineage>
</organism>
<evidence type="ECO:0000313" key="2">
    <source>
        <dbReference type="EMBL" id="VFU16358.1"/>
    </source>
</evidence>
<dbReference type="InterPro" id="IPR029068">
    <property type="entry name" value="Glyas_Bleomycin-R_OHBP_Dase"/>
</dbReference>
<dbReference type="Gene3D" id="3.10.180.10">
    <property type="entry name" value="2,3-Dihydroxybiphenyl 1,2-Dioxygenase, domain 1"/>
    <property type="match status" value="1"/>
</dbReference>
<dbReference type="InterPro" id="IPR004360">
    <property type="entry name" value="Glyas_Fos-R_dOase_dom"/>
</dbReference>
<dbReference type="InterPro" id="IPR037523">
    <property type="entry name" value="VOC_core"/>
</dbReference>
<dbReference type="Proteomes" id="UP000294360">
    <property type="component" value="Plasmid 2"/>
</dbReference>
<protein>
    <recommendedName>
        <fullName evidence="1">VOC domain-containing protein</fullName>
    </recommendedName>
</protein>
<name>A0A4U8Z6L9_METTU</name>
<dbReference type="EMBL" id="LR536451">
    <property type="protein sequence ID" value="VFU16358.1"/>
    <property type="molecule type" value="Genomic_DNA"/>
</dbReference>
<dbReference type="KEGG" id="mtun:MTUNDRAET4_0069.1"/>
<dbReference type="PANTHER" id="PTHR41294:SF1">
    <property type="entry name" value="CADMIUM-INDUCED PROTEIN CADI"/>
    <property type="match status" value="1"/>
</dbReference>
<dbReference type="Pfam" id="PF00903">
    <property type="entry name" value="Glyoxalase"/>
    <property type="match status" value="1"/>
</dbReference>
<dbReference type="PROSITE" id="PS51819">
    <property type="entry name" value="VOC"/>
    <property type="match status" value="1"/>
</dbReference>
<dbReference type="InterPro" id="IPR052393">
    <property type="entry name" value="Cadmium-induced_rsp"/>
</dbReference>
<reference evidence="2 3" key="1">
    <citation type="submission" date="2019-03" db="EMBL/GenBank/DDBJ databases">
        <authorList>
            <person name="Kox A.R. M."/>
        </authorList>
    </citation>
    <scope>NUCLEOTIDE SEQUENCE [LARGE SCALE GENOMIC DNA]</scope>
    <source>
        <strain evidence="2">MTUNDRAET4 annotated genome</strain>
        <plasmid evidence="3">2</plasmid>
    </source>
</reference>
<dbReference type="GO" id="GO:0046686">
    <property type="term" value="P:response to cadmium ion"/>
    <property type="evidence" value="ECO:0007669"/>
    <property type="project" value="TreeGrafter"/>
</dbReference>
<sequence length="96" mass="10491">MNFVLLVSDGKELHHDTLYHLGIGVADKAAVVDAYQRAGAFGAHVEKPPRTTWKGTPLHELWLTDPDGNLVEIYARLTDAELLMKPADEAPVFPGA</sequence>
<keyword evidence="2" id="KW-0614">Plasmid</keyword>
<proteinExistence type="predicted"/>
<evidence type="ECO:0000313" key="3">
    <source>
        <dbReference type="Proteomes" id="UP000294360"/>
    </source>
</evidence>
<evidence type="ECO:0000259" key="1">
    <source>
        <dbReference type="PROSITE" id="PS51819"/>
    </source>
</evidence>
<accession>A0A4U8Z6L9</accession>
<gene>
    <name evidence="2" type="ORF">MTUNDRAET4_0069</name>
</gene>
<geneLocation type="plasmid" evidence="2 3">
    <name>2</name>
</geneLocation>
<dbReference type="PANTHER" id="PTHR41294">
    <property type="entry name" value="CADMIUM-INDUCED PROTEIN CADI"/>
    <property type="match status" value="1"/>
</dbReference>
<dbReference type="AlphaFoldDB" id="A0A4U8Z6L9"/>
<feature type="domain" description="VOC" evidence="1">
    <location>
        <begin position="1"/>
        <end position="76"/>
    </location>
</feature>
<dbReference type="SUPFAM" id="SSF54593">
    <property type="entry name" value="Glyoxalase/Bleomycin resistance protein/Dihydroxybiphenyl dioxygenase"/>
    <property type="match status" value="1"/>
</dbReference>